<sequence length="186" mass="21654">MKITQHLQHRKMDLRKYPTTVVVDEVKNIASFVFYRYDGAFIGFQRYNPNKDKISKNSGKYFTVAAQGSFAYWGVEQSLKKGEILYIVEGVFKAVRLHNKGLNAIAVLCNNPKGLRNQILLWGKMYLFTVAFCDGDAPGRKLAKYTDRKILMRESEYLDEITEERLDHYLEIFQKPQNNNNTIDKK</sequence>
<evidence type="ECO:0000313" key="2">
    <source>
        <dbReference type="EMBL" id="SFV88327.1"/>
    </source>
</evidence>
<protein>
    <recommendedName>
        <fullName evidence="3">DNA primase</fullName>
    </recommendedName>
</protein>
<dbReference type="AlphaFoldDB" id="A0A1W1E1Z5"/>
<proteinExistence type="predicted"/>
<accession>A0A1W1E1Z5</accession>
<dbReference type="SUPFAM" id="SSF56731">
    <property type="entry name" value="DNA primase core"/>
    <property type="match status" value="1"/>
</dbReference>
<name>A0A1W1E1Z5_9ZZZZ</name>
<dbReference type="EMBL" id="FPHZ01000099">
    <property type="protein sequence ID" value="SFV87871.1"/>
    <property type="molecule type" value="Genomic_DNA"/>
</dbReference>
<evidence type="ECO:0008006" key="3">
    <source>
        <dbReference type="Google" id="ProtNLM"/>
    </source>
</evidence>
<dbReference type="EMBL" id="FPIA01000034">
    <property type="protein sequence ID" value="SFV88327.1"/>
    <property type="molecule type" value="Genomic_DNA"/>
</dbReference>
<evidence type="ECO:0000313" key="1">
    <source>
        <dbReference type="EMBL" id="SFV87871.1"/>
    </source>
</evidence>
<dbReference type="Gene3D" id="3.40.1360.10">
    <property type="match status" value="1"/>
</dbReference>
<gene>
    <name evidence="1" type="ORF">MNB_SUP05-SYMBIONT-5-1337</name>
    <name evidence="2" type="ORF">MNB_SUP05-SYMBIONT-7-653</name>
</gene>
<organism evidence="1">
    <name type="scientific">hydrothermal vent metagenome</name>
    <dbReference type="NCBI Taxonomy" id="652676"/>
    <lineage>
        <taxon>unclassified sequences</taxon>
        <taxon>metagenomes</taxon>
        <taxon>ecological metagenomes</taxon>
    </lineage>
</organism>
<reference evidence="1" key="1">
    <citation type="submission" date="2016-10" db="EMBL/GenBank/DDBJ databases">
        <authorList>
            <person name="de Groot N.N."/>
        </authorList>
    </citation>
    <scope>NUCLEOTIDE SEQUENCE</scope>
</reference>